<organism evidence="3 4">
    <name type="scientific">Candidatus Enterococcus palustris</name>
    <dbReference type="NCBI Taxonomy" id="1834189"/>
    <lineage>
        <taxon>Bacteria</taxon>
        <taxon>Bacillati</taxon>
        <taxon>Bacillota</taxon>
        <taxon>Bacilli</taxon>
        <taxon>Lactobacillales</taxon>
        <taxon>Enterococcaceae</taxon>
        <taxon>Enterococcus</taxon>
    </lineage>
</organism>
<dbReference type="Pfam" id="PF13731">
    <property type="entry name" value="WxL"/>
    <property type="match status" value="1"/>
</dbReference>
<proteinExistence type="predicted"/>
<evidence type="ECO:0000313" key="4">
    <source>
        <dbReference type="Proteomes" id="UP000194948"/>
    </source>
</evidence>
<sequence>MKKIHWIPTLLFFAVGLSSPVSPSYAETSEKGDMGISFKGLIDPDYGVLDPENPSKELEPDGDYGHTTGALRIDFVPNFYFSRNKITVSDSTYPSDALLFKGAIAPRGQFIQVSDYRENQTGWSLQVRQEQQFTNQKKAGSQLDGAVLSFDKSWVNTFNGASHLPSVSKEVIRLNNIGETYTLAQASKGTGGGTWSVVFGASKDNLNEETATLNPRLDEHGKPVIDISKENQAIYMNEAVRLSLPGGTKKEPGTYSTVLTWIISELP</sequence>
<dbReference type="Proteomes" id="UP000194948">
    <property type="component" value="Chromosome"/>
</dbReference>
<feature type="domain" description="WxL" evidence="2">
    <location>
        <begin position="49"/>
        <end position="267"/>
    </location>
</feature>
<dbReference type="EMBL" id="CP147244">
    <property type="protein sequence ID" value="WYK01857.1"/>
    <property type="molecule type" value="Genomic_DNA"/>
</dbReference>
<name>A0AAQ3Y765_9ENTE</name>
<feature type="signal peptide" evidence="1">
    <location>
        <begin position="1"/>
        <end position="26"/>
    </location>
</feature>
<reference evidence="4" key="1">
    <citation type="submission" date="2017-05" db="EMBL/GenBank/DDBJ databases">
        <title>The Genome Sequence of EEnterococcus faecalis 9F2_4866.</title>
        <authorList>
            <consortium name="The Broad Institute Genomics Platform"/>
            <consortium name="The Broad Institute Genomic Center for Infectious Diseases"/>
            <person name="Earl A."/>
            <person name="Manson A."/>
            <person name="Schwartman J."/>
            <person name="Gilmore M."/>
            <person name="Abouelleil A."/>
            <person name="Cao P."/>
            <person name="Chapman S."/>
            <person name="Cusick C."/>
            <person name="Shea T."/>
            <person name="Young S."/>
            <person name="Neafsey D."/>
            <person name="Nusbaum C."/>
            <person name="Birren B."/>
        </authorList>
    </citation>
    <scope>NUCLEOTIDE SEQUENCE [LARGE SCALE GENOMIC DNA]</scope>
    <source>
        <strain evidence="4">7F3_DIV0205</strain>
    </source>
</reference>
<evidence type="ECO:0000313" key="3">
    <source>
        <dbReference type="EMBL" id="WYK01857.1"/>
    </source>
</evidence>
<dbReference type="InterPro" id="IPR027994">
    <property type="entry name" value="WxL_dom"/>
</dbReference>
<dbReference type="RefSeq" id="WP_086315509.1">
    <property type="nucleotide sequence ID" value="NZ_CP147244.1"/>
</dbReference>
<dbReference type="AlphaFoldDB" id="A0AAQ3Y765"/>
<protein>
    <recommendedName>
        <fullName evidence="2">WxL domain-containing protein</fullName>
    </recommendedName>
</protein>
<feature type="chain" id="PRO_5042941613" description="WxL domain-containing protein" evidence="1">
    <location>
        <begin position="27"/>
        <end position="267"/>
    </location>
</feature>
<reference evidence="3 4" key="2">
    <citation type="submission" date="2024-03" db="EMBL/GenBank/DDBJ databases">
        <title>The Genome Sequence of Enterococcus sp. DIV0205d.</title>
        <authorList>
            <consortium name="The Broad Institute Genomics Platform"/>
            <consortium name="The Broad Institute Microbial Omics Core"/>
            <consortium name="The Broad Institute Genomic Center for Infectious Diseases"/>
            <person name="Earl A."/>
            <person name="Manson A."/>
            <person name="Gilmore M."/>
            <person name="Schwartman J."/>
            <person name="Shea T."/>
            <person name="Abouelleil A."/>
            <person name="Cao P."/>
            <person name="Chapman S."/>
            <person name="Cusick C."/>
            <person name="Young S."/>
            <person name="Neafsey D."/>
            <person name="Nusbaum C."/>
            <person name="Birren B."/>
        </authorList>
    </citation>
    <scope>NUCLEOTIDE SEQUENCE [LARGE SCALE GENOMIC DNA]</scope>
    <source>
        <strain evidence="3 4">7F3_DIV0205</strain>
    </source>
</reference>
<gene>
    <name evidence="3" type="ORF">A5821_002994</name>
</gene>
<evidence type="ECO:0000259" key="2">
    <source>
        <dbReference type="Pfam" id="PF13731"/>
    </source>
</evidence>
<keyword evidence="1" id="KW-0732">Signal</keyword>
<keyword evidence="4" id="KW-1185">Reference proteome</keyword>
<accession>A0AAQ3Y765</accession>
<evidence type="ECO:0000256" key="1">
    <source>
        <dbReference type="SAM" id="SignalP"/>
    </source>
</evidence>